<dbReference type="InterPro" id="IPR000160">
    <property type="entry name" value="GGDEF_dom"/>
</dbReference>
<evidence type="ECO:0000256" key="2">
    <source>
        <dbReference type="ARBA" id="ARBA00034247"/>
    </source>
</evidence>
<dbReference type="RefSeq" id="WP_119777248.1">
    <property type="nucleotide sequence ID" value="NZ_QYUK01000011.1"/>
</dbReference>
<comment type="catalytic activity">
    <reaction evidence="2">
        <text>2 GTP = 3',3'-c-di-GMP + 2 diphosphate</text>
        <dbReference type="Rhea" id="RHEA:24898"/>
        <dbReference type="ChEBI" id="CHEBI:33019"/>
        <dbReference type="ChEBI" id="CHEBI:37565"/>
        <dbReference type="ChEBI" id="CHEBI:58805"/>
        <dbReference type="EC" id="2.7.7.65"/>
    </reaction>
</comment>
<dbReference type="GO" id="GO:1902201">
    <property type="term" value="P:negative regulation of bacterial-type flagellum-dependent cell motility"/>
    <property type="evidence" value="ECO:0007669"/>
    <property type="project" value="TreeGrafter"/>
</dbReference>
<proteinExistence type="predicted"/>
<keyword evidence="3" id="KW-0812">Transmembrane</keyword>
<dbReference type="GO" id="GO:0043709">
    <property type="term" value="P:cell adhesion involved in single-species biofilm formation"/>
    <property type="evidence" value="ECO:0007669"/>
    <property type="project" value="TreeGrafter"/>
</dbReference>
<dbReference type="GO" id="GO:0052621">
    <property type="term" value="F:diguanylate cyclase activity"/>
    <property type="evidence" value="ECO:0007669"/>
    <property type="project" value="UniProtKB-EC"/>
</dbReference>
<evidence type="ECO:0000259" key="4">
    <source>
        <dbReference type="PROSITE" id="PS50887"/>
    </source>
</evidence>
<evidence type="ECO:0000256" key="3">
    <source>
        <dbReference type="SAM" id="Phobius"/>
    </source>
</evidence>
<keyword evidence="6" id="KW-1185">Reference proteome</keyword>
<dbReference type="InterPro" id="IPR043128">
    <property type="entry name" value="Rev_trsase/Diguanyl_cyclase"/>
</dbReference>
<keyword evidence="3" id="KW-0472">Membrane</keyword>
<dbReference type="PANTHER" id="PTHR45138">
    <property type="entry name" value="REGULATORY COMPONENTS OF SENSORY TRANSDUCTION SYSTEM"/>
    <property type="match status" value="1"/>
</dbReference>
<evidence type="ECO:0000313" key="6">
    <source>
        <dbReference type="Proteomes" id="UP000284605"/>
    </source>
</evidence>
<dbReference type="OrthoDB" id="9812260at2"/>
<dbReference type="EC" id="2.7.7.65" evidence="1"/>
<accession>A0A418W9A7</accession>
<dbReference type="NCBIfam" id="TIGR00254">
    <property type="entry name" value="GGDEF"/>
    <property type="match status" value="1"/>
</dbReference>
<gene>
    <name evidence="5" type="ORF">D3874_05850</name>
</gene>
<comment type="caution">
    <text evidence="5">The sequence shown here is derived from an EMBL/GenBank/DDBJ whole genome shotgun (WGS) entry which is preliminary data.</text>
</comment>
<evidence type="ECO:0000256" key="1">
    <source>
        <dbReference type="ARBA" id="ARBA00012528"/>
    </source>
</evidence>
<dbReference type="Proteomes" id="UP000284605">
    <property type="component" value="Unassembled WGS sequence"/>
</dbReference>
<dbReference type="CDD" id="cd01949">
    <property type="entry name" value="GGDEF"/>
    <property type="match status" value="1"/>
</dbReference>
<dbReference type="PROSITE" id="PS50887">
    <property type="entry name" value="GGDEF"/>
    <property type="match status" value="1"/>
</dbReference>
<dbReference type="Pfam" id="PF00990">
    <property type="entry name" value="GGDEF"/>
    <property type="match status" value="1"/>
</dbReference>
<dbReference type="SMART" id="SM00267">
    <property type="entry name" value="GGDEF"/>
    <property type="match status" value="1"/>
</dbReference>
<reference evidence="5 6" key="1">
    <citation type="submission" date="2018-09" db="EMBL/GenBank/DDBJ databases">
        <authorList>
            <person name="Zhu H."/>
        </authorList>
    </citation>
    <scope>NUCLEOTIDE SEQUENCE [LARGE SCALE GENOMIC DNA]</scope>
    <source>
        <strain evidence="5 6">K1W22B-8</strain>
    </source>
</reference>
<dbReference type="InterPro" id="IPR029787">
    <property type="entry name" value="Nucleotide_cyclase"/>
</dbReference>
<dbReference type="FunFam" id="3.30.70.270:FF:000001">
    <property type="entry name" value="Diguanylate cyclase domain protein"/>
    <property type="match status" value="1"/>
</dbReference>
<feature type="transmembrane region" description="Helical" evidence="3">
    <location>
        <begin position="177"/>
        <end position="195"/>
    </location>
</feature>
<name>A0A418W9A7_9PROT</name>
<feature type="domain" description="GGDEF" evidence="4">
    <location>
        <begin position="240"/>
        <end position="372"/>
    </location>
</feature>
<keyword evidence="3" id="KW-1133">Transmembrane helix</keyword>
<dbReference type="SUPFAM" id="SSF55073">
    <property type="entry name" value="Nucleotide cyclase"/>
    <property type="match status" value="1"/>
</dbReference>
<dbReference type="PANTHER" id="PTHR45138:SF9">
    <property type="entry name" value="DIGUANYLATE CYCLASE DGCM-RELATED"/>
    <property type="match status" value="1"/>
</dbReference>
<protein>
    <recommendedName>
        <fullName evidence="1">diguanylate cyclase</fullName>
        <ecNumber evidence="1">2.7.7.65</ecNumber>
    </recommendedName>
</protein>
<dbReference type="Gene3D" id="3.30.70.270">
    <property type="match status" value="1"/>
</dbReference>
<evidence type="ECO:0000313" key="5">
    <source>
        <dbReference type="EMBL" id="RJF86602.1"/>
    </source>
</evidence>
<dbReference type="EMBL" id="QYUK01000011">
    <property type="protein sequence ID" value="RJF86602.1"/>
    <property type="molecule type" value="Genomic_DNA"/>
</dbReference>
<dbReference type="AlphaFoldDB" id="A0A418W9A7"/>
<organism evidence="5 6">
    <name type="scientific">Oleomonas cavernae</name>
    <dbReference type="NCBI Taxonomy" id="2320859"/>
    <lineage>
        <taxon>Bacteria</taxon>
        <taxon>Pseudomonadati</taxon>
        <taxon>Pseudomonadota</taxon>
        <taxon>Alphaproteobacteria</taxon>
        <taxon>Acetobacterales</taxon>
        <taxon>Acetobacteraceae</taxon>
        <taxon>Oleomonas</taxon>
    </lineage>
</organism>
<sequence>MSLRDQGKSVEERAVRPMRTAIAAAGFAFLITNAVFLLLVVFLRHQIERETDIVGQFLAAHLADGARDLDDQPATGKILALSSVSAPLPDGEPTACTERLAAWYSAQFPDGDQTGIAAFVRPICQGRVANVGYGRRFGVVDVLIRRAGPTGQIMVDAVTVRRSDLSAVDLVVQNPRLPVVAAVVALLAGIFAYFMRRQPYRLYLAARQNAATDGLSGVLRREEFFAGAEELVRDARLNSHAVSLLALDIDHFKSVNDRFGHAAGDEVIRICGNLISATVRGGDLVGRIGGEEFMVLLPDLPKFIGAEVADRLRKRIKSHGFAFGDETFFATVSIGVSSMMQADTLQTLAERADRRLYQAKRTGRNRVVWEDEDNFDY</sequence>
<dbReference type="GO" id="GO:0005886">
    <property type="term" value="C:plasma membrane"/>
    <property type="evidence" value="ECO:0007669"/>
    <property type="project" value="TreeGrafter"/>
</dbReference>
<feature type="transmembrane region" description="Helical" evidence="3">
    <location>
        <begin position="21"/>
        <end position="43"/>
    </location>
</feature>
<dbReference type="InterPro" id="IPR050469">
    <property type="entry name" value="Diguanylate_Cyclase"/>
</dbReference>